<name>A0ABU0JF14_9HYPH</name>
<dbReference type="Proteomes" id="UP001242480">
    <property type="component" value="Unassembled WGS sequence"/>
</dbReference>
<comment type="caution">
    <text evidence="1">The sequence shown here is derived from an EMBL/GenBank/DDBJ whole genome shotgun (WGS) entry which is preliminary data.</text>
</comment>
<keyword evidence="2" id="KW-1185">Reference proteome</keyword>
<reference evidence="1 2" key="1">
    <citation type="submission" date="2023-07" db="EMBL/GenBank/DDBJ databases">
        <title>Genomic Encyclopedia of Type Strains, Phase IV (KMG-IV): sequencing the most valuable type-strain genomes for metagenomic binning, comparative biology and taxonomic classification.</title>
        <authorList>
            <person name="Goeker M."/>
        </authorList>
    </citation>
    <scope>NUCLEOTIDE SEQUENCE [LARGE SCALE GENOMIC DNA]</scope>
    <source>
        <strain evidence="1 2">DSM 19619</strain>
    </source>
</reference>
<gene>
    <name evidence="1" type="ORF">QO011_005030</name>
</gene>
<proteinExistence type="predicted"/>
<protein>
    <submittedName>
        <fullName evidence="1">Uncharacterized protein</fullName>
    </submittedName>
</protein>
<evidence type="ECO:0000313" key="1">
    <source>
        <dbReference type="EMBL" id="MDQ0472003.1"/>
    </source>
</evidence>
<organism evidence="1 2">
    <name type="scientific">Labrys wisconsinensis</name>
    <dbReference type="NCBI Taxonomy" id="425677"/>
    <lineage>
        <taxon>Bacteria</taxon>
        <taxon>Pseudomonadati</taxon>
        <taxon>Pseudomonadota</taxon>
        <taxon>Alphaproteobacteria</taxon>
        <taxon>Hyphomicrobiales</taxon>
        <taxon>Xanthobacteraceae</taxon>
        <taxon>Labrys</taxon>
    </lineage>
</organism>
<accession>A0ABU0JF14</accession>
<dbReference type="EMBL" id="JAUSVX010000010">
    <property type="protein sequence ID" value="MDQ0472003.1"/>
    <property type="molecule type" value="Genomic_DNA"/>
</dbReference>
<sequence length="123" mass="14113">MSFDMSFDGERDVGSPLRWRRGDLIQETYLLAFWQKHYGLHQLICRLNGISDAIQATEIPLHEEDLSNLLEAIKSGQMVYDQKMMSLNVYTPEMDIAAIEFAMNWLEHGPGGGADRWAFYRAA</sequence>
<evidence type="ECO:0000313" key="2">
    <source>
        <dbReference type="Proteomes" id="UP001242480"/>
    </source>
</evidence>
<dbReference type="RefSeq" id="WP_307278070.1">
    <property type="nucleotide sequence ID" value="NZ_JAUSVX010000010.1"/>
</dbReference>